<proteinExistence type="predicted"/>
<dbReference type="EMBL" id="FNHH01000002">
    <property type="protein sequence ID" value="SDL81722.1"/>
    <property type="molecule type" value="Genomic_DNA"/>
</dbReference>
<evidence type="ECO:0000313" key="3">
    <source>
        <dbReference type="Proteomes" id="UP000199226"/>
    </source>
</evidence>
<dbReference type="Pfam" id="PF11138">
    <property type="entry name" value="DUF2911"/>
    <property type="match status" value="1"/>
</dbReference>
<gene>
    <name evidence="2" type="ORF">SAMN05421813_102242</name>
</gene>
<keyword evidence="1" id="KW-0732">Signal</keyword>
<protein>
    <recommendedName>
        <fullName evidence="4">DUF2911 domain-containing protein</fullName>
    </recommendedName>
</protein>
<keyword evidence="3" id="KW-1185">Reference proteome</keyword>
<evidence type="ECO:0008006" key="4">
    <source>
        <dbReference type="Google" id="ProtNLM"/>
    </source>
</evidence>
<reference evidence="3" key="1">
    <citation type="submission" date="2016-10" db="EMBL/GenBank/DDBJ databases">
        <authorList>
            <person name="Varghese N."/>
            <person name="Submissions S."/>
        </authorList>
    </citation>
    <scope>NUCLEOTIDE SEQUENCE [LARGE SCALE GENOMIC DNA]</scope>
    <source>
        <strain evidence="3">DSM 24536</strain>
    </source>
</reference>
<feature type="signal peptide" evidence="1">
    <location>
        <begin position="1"/>
        <end position="21"/>
    </location>
</feature>
<organism evidence="2 3">
    <name type="scientific">Daejeonella rubra</name>
    <dbReference type="NCBI Taxonomy" id="990371"/>
    <lineage>
        <taxon>Bacteria</taxon>
        <taxon>Pseudomonadati</taxon>
        <taxon>Bacteroidota</taxon>
        <taxon>Sphingobacteriia</taxon>
        <taxon>Sphingobacteriales</taxon>
        <taxon>Sphingobacteriaceae</taxon>
        <taxon>Daejeonella</taxon>
    </lineage>
</organism>
<evidence type="ECO:0000313" key="2">
    <source>
        <dbReference type="EMBL" id="SDL81722.1"/>
    </source>
</evidence>
<dbReference type="Proteomes" id="UP000199226">
    <property type="component" value="Unassembled WGS sequence"/>
</dbReference>
<dbReference type="AlphaFoldDB" id="A0A1G9N5A5"/>
<evidence type="ECO:0000256" key="1">
    <source>
        <dbReference type="SAM" id="SignalP"/>
    </source>
</evidence>
<dbReference type="RefSeq" id="WP_090699286.1">
    <property type="nucleotide sequence ID" value="NZ_FNHH01000002.1"/>
</dbReference>
<dbReference type="STRING" id="990371.SAMN05421813_102242"/>
<feature type="chain" id="PRO_5011432846" description="DUF2911 domain-containing protein" evidence="1">
    <location>
        <begin position="22"/>
        <end position="170"/>
    </location>
</feature>
<dbReference type="OrthoDB" id="195456at2"/>
<accession>A0A1G9N5A5</accession>
<sequence length="170" mass="18863">MKKLLLLTLIVGLFTSSNVSAQQDKSKRASPPAKISQTLGSGAEISIDYSRPSIKGRSLDVLAPAGKVWRTGANEATVFETSKDVNIEGKKLPAGKYSVYSIPGEKEWTIIFNKDWKQWGTVYKESEDALRLNVKPGKAKQFTEMMTFDIAKDGKVSLMWADTQIDFKVQ</sequence>
<name>A0A1G9N5A5_9SPHI</name>
<dbReference type="InterPro" id="IPR021314">
    <property type="entry name" value="DUF2911"/>
</dbReference>